<protein>
    <submittedName>
        <fullName evidence="2">Uncharacterized protein</fullName>
    </submittedName>
</protein>
<evidence type="ECO:0000313" key="2">
    <source>
        <dbReference type="EMBL" id="RIA87353.1"/>
    </source>
</evidence>
<dbReference type="Proteomes" id="UP000265703">
    <property type="component" value="Unassembled WGS sequence"/>
</dbReference>
<feature type="transmembrane region" description="Helical" evidence="1">
    <location>
        <begin position="24"/>
        <end position="51"/>
    </location>
</feature>
<accession>A0A397SMK5</accession>
<dbReference type="AlphaFoldDB" id="A0A397SMK5"/>
<keyword evidence="1" id="KW-0472">Membrane</keyword>
<evidence type="ECO:0000313" key="3">
    <source>
        <dbReference type="Proteomes" id="UP000265703"/>
    </source>
</evidence>
<keyword evidence="3" id="KW-1185">Reference proteome</keyword>
<reference evidence="2 3" key="1">
    <citation type="submission" date="2018-06" db="EMBL/GenBank/DDBJ databases">
        <title>Comparative genomics reveals the genomic features of Rhizophagus irregularis, R. cerebriforme, R. diaphanum and Gigaspora rosea, and their symbiotic lifestyle signature.</title>
        <authorList>
            <person name="Morin E."/>
            <person name="San Clemente H."/>
            <person name="Chen E.C.H."/>
            <person name="De La Providencia I."/>
            <person name="Hainaut M."/>
            <person name="Kuo A."/>
            <person name="Kohler A."/>
            <person name="Murat C."/>
            <person name="Tang N."/>
            <person name="Roy S."/>
            <person name="Loubradou J."/>
            <person name="Henrissat B."/>
            <person name="Grigoriev I.V."/>
            <person name="Corradi N."/>
            <person name="Roux C."/>
            <person name="Martin F.M."/>
        </authorList>
    </citation>
    <scope>NUCLEOTIDE SEQUENCE [LARGE SCALE GENOMIC DNA]</scope>
    <source>
        <strain evidence="2 3">DAOM 227022</strain>
    </source>
</reference>
<gene>
    <name evidence="2" type="ORF">C1645_295657</name>
</gene>
<keyword evidence="1" id="KW-0812">Transmembrane</keyword>
<organism evidence="2 3">
    <name type="scientific">Glomus cerebriforme</name>
    <dbReference type="NCBI Taxonomy" id="658196"/>
    <lineage>
        <taxon>Eukaryota</taxon>
        <taxon>Fungi</taxon>
        <taxon>Fungi incertae sedis</taxon>
        <taxon>Mucoromycota</taxon>
        <taxon>Glomeromycotina</taxon>
        <taxon>Glomeromycetes</taxon>
        <taxon>Glomerales</taxon>
        <taxon>Glomeraceae</taxon>
        <taxon>Glomus</taxon>
    </lineage>
</organism>
<sequence>MFNDSLWSPLTRYILYFKYVIEGAYKNICMCCFILIIKFPYPLHIIFNILLPFFKQFIE</sequence>
<proteinExistence type="predicted"/>
<name>A0A397SMK5_9GLOM</name>
<keyword evidence="1" id="KW-1133">Transmembrane helix</keyword>
<dbReference type="EMBL" id="QKYT01000312">
    <property type="protein sequence ID" value="RIA87353.1"/>
    <property type="molecule type" value="Genomic_DNA"/>
</dbReference>
<comment type="caution">
    <text evidence="2">The sequence shown here is derived from an EMBL/GenBank/DDBJ whole genome shotgun (WGS) entry which is preliminary data.</text>
</comment>
<evidence type="ECO:0000256" key="1">
    <source>
        <dbReference type="SAM" id="Phobius"/>
    </source>
</evidence>